<evidence type="ECO:0000313" key="1">
    <source>
        <dbReference type="EMBL" id="MBD2529209.1"/>
    </source>
</evidence>
<accession>A0ABR8DIB1</accession>
<dbReference type="Proteomes" id="UP000623440">
    <property type="component" value="Unassembled WGS sequence"/>
</dbReference>
<comment type="caution">
    <text evidence="1">The sequence shown here is derived from an EMBL/GenBank/DDBJ whole genome shotgun (WGS) entry which is preliminary data.</text>
</comment>
<protein>
    <submittedName>
        <fullName evidence="1">YdeI/OmpD-associated family protein</fullName>
    </submittedName>
</protein>
<organism evidence="1 2">
    <name type="scientific">Nostoc flagelliforme FACHB-838</name>
    <dbReference type="NCBI Taxonomy" id="2692904"/>
    <lineage>
        <taxon>Bacteria</taxon>
        <taxon>Bacillati</taxon>
        <taxon>Cyanobacteriota</taxon>
        <taxon>Cyanophyceae</taxon>
        <taxon>Nostocales</taxon>
        <taxon>Nostocaceae</taxon>
        <taxon>Nostoc</taxon>
    </lineage>
</organism>
<dbReference type="Pfam" id="PF13376">
    <property type="entry name" value="OmdA"/>
    <property type="match status" value="1"/>
</dbReference>
<gene>
    <name evidence="1" type="ORF">H6G97_06340</name>
</gene>
<sequence>MQQNTEINLGLSKGKNTSVSKLNNEFPTFCPTTREEWRKWLEENHRTSFGIWLIYYKVKSGKPSVRYSEAVKEALCFGWIDSKVKSLDEESYMQIFTPRKPKSVWSKLNKQYIEELIEQGLITTAGLEKIETAKQNGSWNSLDAIEALIIPLDLKQALEANTTAKEHFEAFNNSSKKNILFWIDSAKRPETRLKRIKQTVNSAVVNKNPLVK</sequence>
<keyword evidence="2" id="KW-1185">Reference proteome</keyword>
<dbReference type="EMBL" id="JACJSI010000008">
    <property type="protein sequence ID" value="MBD2529209.1"/>
    <property type="molecule type" value="Genomic_DNA"/>
</dbReference>
<reference evidence="1 2" key="1">
    <citation type="journal article" date="2020" name="ISME J.">
        <title>Comparative genomics reveals insights into cyanobacterial evolution and habitat adaptation.</title>
        <authorList>
            <person name="Chen M.Y."/>
            <person name="Teng W.K."/>
            <person name="Zhao L."/>
            <person name="Hu C.X."/>
            <person name="Zhou Y.K."/>
            <person name="Han B.P."/>
            <person name="Song L.R."/>
            <person name="Shu W.S."/>
        </authorList>
    </citation>
    <scope>NUCLEOTIDE SEQUENCE [LARGE SCALE GENOMIC DNA]</scope>
    <source>
        <strain evidence="1 2">FACHB-838</strain>
    </source>
</reference>
<name>A0ABR8DIB1_9NOSO</name>
<dbReference type="RefSeq" id="WP_190939827.1">
    <property type="nucleotide sequence ID" value="NZ_JACJSI010000008.1"/>
</dbReference>
<proteinExistence type="predicted"/>
<evidence type="ECO:0000313" key="2">
    <source>
        <dbReference type="Proteomes" id="UP000623440"/>
    </source>
</evidence>